<comment type="similarity">
    <text evidence="1 6">Belongs to the insulin family.</text>
</comment>
<feature type="domain" description="Insulin-like" evidence="8">
    <location>
        <begin position="21"/>
        <end position="103"/>
    </location>
</feature>
<sequence length="103" mass="11357">MKVVLLLCVVAVICVAGQTKLNLCGRPLSEARALLCFGAQTVNKRDSNSLSLSDGEDKIVEDDWPWDGRRAALSASWSRSKRQGIVNECCYKSCEISEILTYC</sequence>
<dbReference type="EMBL" id="JH668309">
    <property type="protein sequence ID" value="KAG6444210.1"/>
    <property type="molecule type" value="Genomic_DNA"/>
</dbReference>
<dbReference type="InterPro" id="IPR022353">
    <property type="entry name" value="Insulin_CS"/>
</dbReference>
<evidence type="ECO:0000256" key="4">
    <source>
        <dbReference type="ARBA" id="ARBA00022729"/>
    </source>
</evidence>
<evidence type="ECO:0000256" key="7">
    <source>
        <dbReference type="SAM" id="SignalP"/>
    </source>
</evidence>
<evidence type="ECO:0000256" key="2">
    <source>
        <dbReference type="ARBA" id="ARBA00011207"/>
    </source>
</evidence>
<evidence type="ECO:0000256" key="1">
    <source>
        <dbReference type="ARBA" id="ARBA00009034"/>
    </source>
</evidence>
<dbReference type="Pfam" id="PF00049">
    <property type="entry name" value="Insulin"/>
    <property type="match status" value="1"/>
</dbReference>
<dbReference type="PANTHER" id="PTHR13647:SF4">
    <property type="entry name" value="INSULIN-LIKE PEPTIDE 1-RELATED"/>
    <property type="match status" value="1"/>
</dbReference>
<dbReference type="GO" id="GO:0005179">
    <property type="term" value="F:hormone activity"/>
    <property type="evidence" value="ECO:0007669"/>
    <property type="project" value="InterPro"/>
</dbReference>
<feature type="chain" id="PRO_5038276304" description="Insulin-like domain-containing protein" evidence="7">
    <location>
        <begin position="17"/>
        <end position="103"/>
    </location>
</feature>
<dbReference type="Proteomes" id="UP000791440">
    <property type="component" value="Unassembled WGS sequence"/>
</dbReference>
<dbReference type="PANTHER" id="PTHR13647">
    <property type="entry name" value="INSULIN-LIKE PEPTIDE 2-RELATED"/>
    <property type="match status" value="1"/>
</dbReference>
<dbReference type="PROSITE" id="PS00262">
    <property type="entry name" value="INSULIN"/>
    <property type="match status" value="1"/>
</dbReference>
<reference evidence="9" key="1">
    <citation type="journal article" date="2016" name="Insect Biochem. Mol. Biol.">
        <title>Multifaceted biological insights from a draft genome sequence of the tobacco hornworm moth, Manduca sexta.</title>
        <authorList>
            <person name="Kanost M.R."/>
            <person name="Arrese E.L."/>
            <person name="Cao X."/>
            <person name="Chen Y.R."/>
            <person name="Chellapilla S."/>
            <person name="Goldsmith M.R."/>
            <person name="Grosse-Wilde E."/>
            <person name="Heckel D.G."/>
            <person name="Herndon N."/>
            <person name="Jiang H."/>
            <person name="Papanicolaou A."/>
            <person name="Qu J."/>
            <person name="Soulages J.L."/>
            <person name="Vogel H."/>
            <person name="Walters J."/>
            <person name="Waterhouse R.M."/>
            <person name="Ahn S.J."/>
            <person name="Almeida F.C."/>
            <person name="An C."/>
            <person name="Aqrawi P."/>
            <person name="Bretschneider A."/>
            <person name="Bryant W.B."/>
            <person name="Bucks S."/>
            <person name="Chao H."/>
            <person name="Chevignon G."/>
            <person name="Christen J.M."/>
            <person name="Clarke D.F."/>
            <person name="Dittmer N.T."/>
            <person name="Ferguson L.C.F."/>
            <person name="Garavelou S."/>
            <person name="Gordon K.H.J."/>
            <person name="Gunaratna R.T."/>
            <person name="Han Y."/>
            <person name="Hauser F."/>
            <person name="He Y."/>
            <person name="Heidel-Fischer H."/>
            <person name="Hirsh A."/>
            <person name="Hu Y."/>
            <person name="Jiang H."/>
            <person name="Kalra D."/>
            <person name="Klinner C."/>
            <person name="Konig C."/>
            <person name="Kovar C."/>
            <person name="Kroll A.R."/>
            <person name="Kuwar S.S."/>
            <person name="Lee S.L."/>
            <person name="Lehman R."/>
            <person name="Li K."/>
            <person name="Li Z."/>
            <person name="Liang H."/>
            <person name="Lovelace S."/>
            <person name="Lu Z."/>
            <person name="Mansfield J.H."/>
            <person name="McCulloch K.J."/>
            <person name="Mathew T."/>
            <person name="Morton B."/>
            <person name="Muzny D.M."/>
            <person name="Neunemann D."/>
            <person name="Ongeri F."/>
            <person name="Pauchet Y."/>
            <person name="Pu L.L."/>
            <person name="Pyrousis I."/>
            <person name="Rao X.J."/>
            <person name="Redding A."/>
            <person name="Roesel C."/>
            <person name="Sanchez-Gracia A."/>
            <person name="Schaack S."/>
            <person name="Shukla A."/>
            <person name="Tetreau G."/>
            <person name="Wang Y."/>
            <person name="Xiong G.H."/>
            <person name="Traut W."/>
            <person name="Walsh T.K."/>
            <person name="Worley K.C."/>
            <person name="Wu D."/>
            <person name="Wu W."/>
            <person name="Wu Y.Q."/>
            <person name="Zhang X."/>
            <person name="Zou Z."/>
            <person name="Zucker H."/>
            <person name="Briscoe A.D."/>
            <person name="Burmester T."/>
            <person name="Clem R.J."/>
            <person name="Feyereisen R."/>
            <person name="Grimmelikhuijzen C.J.P."/>
            <person name="Hamodrakas S.J."/>
            <person name="Hansson B.S."/>
            <person name="Huguet E."/>
            <person name="Jermiin L.S."/>
            <person name="Lan Q."/>
            <person name="Lehman H.K."/>
            <person name="Lorenzen M."/>
            <person name="Merzendorfer H."/>
            <person name="Michalopoulos I."/>
            <person name="Morton D.B."/>
            <person name="Muthukrishnan S."/>
            <person name="Oakeshott J.G."/>
            <person name="Palmer W."/>
            <person name="Park Y."/>
            <person name="Passarelli A.L."/>
            <person name="Rozas J."/>
            <person name="Schwartz L.M."/>
            <person name="Smith W."/>
            <person name="Southgate A."/>
            <person name="Vilcinskas A."/>
            <person name="Vogt R."/>
            <person name="Wang P."/>
            <person name="Werren J."/>
            <person name="Yu X.Q."/>
            <person name="Zhou J.J."/>
            <person name="Brown S.J."/>
            <person name="Scherer S.E."/>
            <person name="Richards S."/>
            <person name="Blissard G.W."/>
        </authorList>
    </citation>
    <scope>NUCLEOTIDE SEQUENCE</scope>
</reference>
<proteinExistence type="inferred from homology"/>
<name>A0A921YR09_MANSE</name>
<keyword evidence="6" id="KW-0964">Secreted</keyword>
<keyword evidence="3" id="KW-0165">Cleavage on pair of basic residues</keyword>
<evidence type="ECO:0000256" key="5">
    <source>
        <dbReference type="ARBA" id="ARBA00023157"/>
    </source>
</evidence>
<dbReference type="AlphaFoldDB" id="A0A921YR09"/>
<dbReference type="InterPro" id="IPR016179">
    <property type="entry name" value="Insulin-like"/>
</dbReference>
<keyword evidence="10" id="KW-1185">Reference proteome</keyword>
<comment type="caution">
    <text evidence="9">The sequence shown here is derived from an EMBL/GenBank/DDBJ whole genome shotgun (WGS) entry which is preliminary data.</text>
</comment>
<dbReference type="PRINTS" id="PR00276">
    <property type="entry name" value="INSULINFAMLY"/>
</dbReference>
<evidence type="ECO:0000313" key="10">
    <source>
        <dbReference type="Proteomes" id="UP000791440"/>
    </source>
</evidence>
<dbReference type="Gene3D" id="1.10.100.10">
    <property type="entry name" value="Insulin-like"/>
    <property type="match status" value="1"/>
</dbReference>
<organism evidence="9 10">
    <name type="scientific">Manduca sexta</name>
    <name type="common">Tobacco hawkmoth</name>
    <name type="synonym">Tobacco hornworm</name>
    <dbReference type="NCBI Taxonomy" id="7130"/>
    <lineage>
        <taxon>Eukaryota</taxon>
        <taxon>Metazoa</taxon>
        <taxon>Ecdysozoa</taxon>
        <taxon>Arthropoda</taxon>
        <taxon>Hexapoda</taxon>
        <taxon>Insecta</taxon>
        <taxon>Pterygota</taxon>
        <taxon>Neoptera</taxon>
        <taxon>Endopterygota</taxon>
        <taxon>Lepidoptera</taxon>
        <taxon>Glossata</taxon>
        <taxon>Ditrysia</taxon>
        <taxon>Bombycoidea</taxon>
        <taxon>Sphingidae</taxon>
        <taxon>Sphinginae</taxon>
        <taxon>Sphingini</taxon>
        <taxon>Manduca</taxon>
    </lineage>
</organism>
<dbReference type="OrthoDB" id="10019596at2759"/>
<evidence type="ECO:0000256" key="3">
    <source>
        <dbReference type="ARBA" id="ARBA00022685"/>
    </source>
</evidence>
<dbReference type="InterPro" id="IPR022352">
    <property type="entry name" value="Ins/IGF/rlx"/>
</dbReference>
<dbReference type="SUPFAM" id="SSF56994">
    <property type="entry name" value="Insulin-like"/>
    <property type="match status" value="1"/>
</dbReference>
<accession>A0A921YR09</accession>
<evidence type="ECO:0000313" key="9">
    <source>
        <dbReference type="EMBL" id="KAG6444211.1"/>
    </source>
</evidence>
<keyword evidence="4 7" id="KW-0732">Signal</keyword>
<feature type="signal peptide" evidence="7">
    <location>
        <begin position="1"/>
        <end position="16"/>
    </location>
</feature>
<dbReference type="InterPro" id="IPR036438">
    <property type="entry name" value="Insulin-like_sf"/>
</dbReference>
<comment type="subcellular location">
    <subcellularLocation>
        <location evidence="6">Secreted</location>
    </subcellularLocation>
</comment>
<dbReference type="EMBL" id="JH668309">
    <property type="protein sequence ID" value="KAG6444212.1"/>
    <property type="molecule type" value="Genomic_DNA"/>
</dbReference>
<keyword evidence="5" id="KW-1015">Disulfide bond</keyword>
<comment type="subunit">
    <text evidence="2">Heterodimer of a B chain and an A chain linked by two disulfide bonds.</text>
</comment>
<protein>
    <recommendedName>
        <fullName evidence="8">Insulin-like domain-containing protein</fullName>
    </recommendedName>
</protein>
<evidence type="ECO:0000259" key="8">
    <source>
        <dbReference type="SMART" id="SM00078"/>
    </source>
</evidence>
<reference evidence="9" key="2">
    <citation type="submission" date="2020-12" db="EMBL/GenBank/DDBJ databases">
        <authorList>
            <person name="Kanost M."/>
        </authorList>
    </citation>
    <scope>NUCLEOTIDE SEQUENCE</scope>
</reference>
<evidence type="ECO:0000256" key="6">
    <source>
        <dbReference type="RuleBase" id="RU000406"/>
    </source>
</evidence>
<dbReference type="SMART" id="SM00078">
    <property type="entry name" value="IlGF"/>
    <property type="match status" value="1"/>
</dbReference>
<dbReference type="EMBL" id="JH668309">
    <property type="protein sequence ID" value="KAG6444211.1"/>
    <property type="molecule type" value="Genomic_DNA"/>
</dbReference>
<gene>
    <name evidence="9" type="ORF">O3G_MSEX003257</name>
</gene>
<dbReference type="GO" id="GO:0005576">
    <property type="term" value="C:extracellular region"/>
    <property type="evidence" value="ECO:0007669"/>
    <property type="project" value="UniProtKB-SubCell"/>
</dbReference>